<accession>A0A2G5E7F9</accession>
<evidence type="ECO:0000256" key="1">
    <source>
        <dbReference type="SAM" id="Phobius"/>
    </source>
</evidence>
<evidence type="ECO:0000313" key="3">
    <source>
        <dbReference type="Proteomes" id="UP000230069"/>
    </source>
</evidence>
<dbReference type="InParanoid" id="A0A2G5E7F9"/>
<dbReference type="AlphaFoldDB" id="A0A2G5E7F9"/>
<name>A0A2G5E7F9_AQUCA</name>
<keyword evidence="3" id="KW-1185">Reference proteome</keyword>
<dbReference type="Proteomes" id="UP000230069">
    <property type="component" value="Unassembled WGS sequence"/>
</dbReference>
<proteinExistence type="predicted"/>
<sequence length="118" mass="12559">MNLDESQPLIVDQIESSRYHHHYHQPVVPSAPLLVEDELAVENDLVDSVETNSVELLSYTDDGIDRMDNNVVDDCDSAGKSSVRPVASDGPNVLRSLLVGFLGGAVAVATVLVGSSNG</sequence>
<gene>
    <name evidence="2" type="ORF">AQUCO_01100478v1</name>
</gene>
<organism evidence="2 3">
    <name type="scientific">Aquilegia coerulea</name>
    <name type="common">Rocky mountain columbine</name>
    <dbReference type="NCBI Taxonomy" id="218851"/>
    <lineage>
        <taxon>Eukaryota</taxon>
        <taxon>Viridiplantae</taxon>
        <taxon>Streptophyta</taxon>
        <taxon>Embryophyta</taxon>
        <taxon>Tracheophyta</taxon>
        <taxon>Spermatophyta</taxon>
        <taxon>Magnoliopsida</taxon>
        <taxon>Ranunculales</taxon>
        <taxon>Ranunculaceae</taxon>
        <taxon>Thalictroideae</taxon>
        <taxon>Aquilegia</taxon>
    </lineage>
</organism>
<feature type="transmembrane region" description="Helical" evidence="1">
    <location>
        <begin position="93"/>
        <end position="114"/>
    </location>
</feature>
<dbReference type="EMBL" id="KZ305028">
    <property type="protein sequence ID" value="PIA51641.1"/>
    <property type="molecule type" value="Genomic_DNA"/>
</dbReference>
<keyword evidence="1" id="KW-1133">Transmembrane helix</keyword>
<evidence type="ECO:0000313" key="2">
    <source>
        <dbReference type="EMBL" id="PIA51641.1"/>
    </source>
</evidence>
<protein>
    <submittedName>
        <fullName evidence="2">Uncharacterized protein</fullName>
    </submittedName>
</protein>
<keyword evidence="1" id="KW-0472">Membrane</keyword>
<keyword evidence="1" id="KW-0812">Transmembrane</keyword>
<reference evidence="2 3" key="1">
    <citation type="submission" date="2017-09" db="EMBL/GenBank/DDBJ databases">
        <title>WGS assembly of Aquilegia coerulea Goldsmith.</title>
        <authorList>
            <person name="Hodges S."/>
            <person name="Kramer E."/>
            <person name="Nordborg M."/>
            <person name="Tomkins J."/>
            <person name="Borevitz J."/>
            <person name="Derieg N."/>
            <person name="Yan J."/>
            <person name="Mihaltcheva S."/>
            <person name="Hayes R.D."/>
            <person name="Rokhsar D."/>
        </authorList>
    </citation>
    <scope>NUCLEOTIDE SEQUENCE [LARGE SCALE GENOMIC DNA]</scope>
    <source>
        <strain evidence="3">cv. Goldsmith</strain>
    </source>
</reference>